<accession>G0P791</accession>
<evidence type="ECO:0000259" key="2">
    <source>
        <dbReference type="Pfam" id="PF23049"/>
    </source>
</evidence>
<dbReference type="EMBL" id="GL380109">
    <property type="protein sequence ID" value="EGT46865.1"/>
    <property type="molecule type" value="Genomic_DNA"/>
</dbReference>
<evidence type="ECO:0000259" key="1">
    <source>
        <dbReference type="Pfam" id="PF23047"/>
    </source>
</evidence>
<dbReference type="InterPro" id="IPR055466">
    <property type="entry name" value="DUF7038"/>
</dbReference>
<dbReference type="InParanoid" id="G0P791"/>
<evidence type="ECO:0000313" key="4">
    <source>
        <dbReference type="EMBL" id="EGT46865.1"/>
    </source>
</evidence>
<dbReference type="AlphaFoldDB" id="G0P791"/>
<dbReference type="Pfam" id="PF23051">
    <property type="entry name" value="DUF7040"/>
    <property type="match status" value="1"/>
</dbReference>
<protein>
    <submittedName>
        <fullName evidence="4">Uncharacterized protein</fullName>
    </submittedName>
</protein>
<feature type="domain" description="DUF7038" evidence="1">
    <location>
        <begin position="67"/>
        <end position="162"/>
    </location>
</feature>
<proteinExistence type="predicted"/>
<dbReference type="InterPro" id="IPR055468">
    <property type="entry name" value="DUF7040"/>
</dbReference>
<dbReference type="eggNOG" id="ENOG502RT6D">
    <property type="taxonomic scope" value="Eukaryota"/>
</dbReference>
<dbReference type="OrthoDB" id="5793389at2759"/>
<dbReference type="Proteomes" id="UP000008068">
    <property type="component" value="Unassembled WGS sequence"/>
</dbReference>
<evidence type="ECO:0000313" key="5">
    <source>
        <dbReference type="Proteomes" id="UP000008068"/>
    </source>
</evidence>
<evidence type="ECO:0000259" key="3">
    <source>
        <dbReference type="Pfam" id="PF23051"/>
    </source>
</evidence>
<feature type="domain" description="DUF7039" evidence="2">
    <location>
        <begin position="195"/>
        <end position="317"/>
    </location>
</feature>
<gene>
    <name evidence="4" type="ORF">CAEBREN_07876</name>
</gene>
<feature type="domain" description="DUF7040" evidence="3">
    <location>
        <begin position="343"/>
        <end position="450"/>
    </location>
</feature>
<dbReference type="FunCoup" id="G0P791">
    <property type="interactions" value="1911"/>
</dbReference>
<sequence length="460" mass="52948">MTEKRGLVLAVDDTTVTLYALGLGVQVRDLVEDDIPELGSFCTVLDDDYVLSPPQNISHFEPFNKDGVCHIQLLVSTPNLYSLPELMREKFEGAVWSPFVQYLNDPNGILDGVMGGEVTEVIAKYAPFENKLFEVVSLVEWKDEPLEETRLSVYQNTPWLMEWRAREMKPCHEVVPDVYGCVNPMRIYTHDQAVGVCIVYKAPNPTFFTLKQGVKASQGSEKFVSWLWSPMFGLTRWLIREDVKRQGADSSYDCQQFKTTGTYDDGDGNRLSTLGKWFVYGLNDTRWREQKKAKQIGKEYNPTRTTMDAATVSNIKSAGAEKPFRVVPKEPSQQITQYDTHELQMEVSFPFHRNEIEDDKGSVRKDAHFYDLQLGKVEIYPTQGRLILKKFDEHLKELQENNADGYEKGKDEVFIVVATVTVIKNWYENARNYPRNGLFLVKWIDEIKYLHGGRSIYRKE</sequence>
<name>G0P791_CAEBE</name>
<dbReference type="Pfam" id="PF23047">
    <property type="entry name" value="DUF7038"/>
    <property type="match status" value="1"/>
</dbReference>
<dbReference type="Pfam" id="PF23049">
    <property type="entry name" value="DUF7039"/>
    <property type="match status" value="1"/>
</dbReference>
<organism evidence="5">
    <name type="scientific">Caenorhabditis brenneri</name>
    <name type="common">Nematode worm</name>
    <dbReference type="NCBI Taxonomy" id="135651"/>
    <lineage>
        <taxon>Eukaryota</taxon>
        <taxon>Metazoa</taxon>
        <taxon>Ecdysozoa</taxon>
        <taxon>Nematoda</taxon>
        <taxon>Chromadorea</taxon>
        <taxon>Rhabditida</taxon>
        <taxon>Rhabditina</taxon>
        <taxon>Rhabditomorpha</taxon>
        <taxon>Rhabditoidea</taxon>
        <taxon>Rhabditidae</taxon>
        <taxon>Peloderinae</taxon>
        <taxon>Caenorhabditis</taxon>
    </lineage>
</organism>
<keyword evidence="5" id="KW-1185">Reference proteome</keyword>
<dbReference type="OMA" id="HENPEAN"/>
<reference evidence="5" key="1">
    <citation type="submission" date="2011-07" db="EMBL/GenBank/DDBJ databases">
        <authorList>
            <consortium name="Caenorhabditis brenneri Sequencing and Analysis Consortium"/>
            <person name="Wilson R.K."/>
        </authorList>
    </citation>
    <scope>NUCLEOTIDE SEQUENCE [LARGE SCALE GENOMIC DNA]</scope>
    <source>
        <strain evidence="5">PB2801</strain>
    </source>
</reference>
<dbReference type="InterPro" id="IPR055467">
    <property type="entry name" value="DUF7039"/>
</dbReference>
<dbReference type="HOGENOM" id="CLU_051409_0_0_1"/>